<dbReference type="RefSeq" id="WP_386808376.1">
    <property type="nucleotide sequence ID" value="NZ_JBHTMV010000003.1"/>
</dbReference>
<dbReference type="NCBIfam" id="NF046080">
    <property type="entry name" value="PID_CTERM"/>
    <property type="match status" value="1"/>
</dbReference>
<keyword evidence="4" id="KW-1185">Reference proteome</keyword>
<evidence type="ECO:0000313" key="4">
    <source>
        <dbReference type="Proteomes" id="UP001597241"/>
    </source>
</evidence>
<feature type="transmembrane region" description="Helical" evidence="2">
    <location>
        <begin position="30"/>
        <end position="47"/>
    </location>
</feature>
<dbReference type="Proteomes" id="UP001597241">
    <property type="component" value="Unassembled WGS sequence"/>
</dbReference>
<protein>
    <submittedName>
        <fullName evidence="3">PID-CTERM protein-sorting domain-containing protein</fullName>
    </submittedName>
</protein>
<sequence length="50" mass="5173">MIGYSQTPPNPQSDDGDGLPPPPGTPIDGGISYLVVAGAVYGVYKLLKKK</sequence>
<comment type="caution">
    <text evidence="3">The sequence shown here is derived from an EMBL/GenBank/DDBJ whole genome shotgun (WGS) entry which is preliminary data.</text>
</comment>
<evidence type="ECO:0000256" key="2">
    <source>
        <dbReference type="SAM" id="Phobius"/>
    </source>
</evidence>
<accession>A0ABW3WNC2</accession>
<reference evidence="4" key="1">
    <citation type="journal article" date="2019" name="Int. J. Syst. Evol. Microbiol.">
        <title>The Global Catalogue of Microorganisms (GCM) 10K type strain sequencing project: providing services to taxonomists for standard genome sequencing and annotation.</title>
        <authorList>
            <consortium name="The Broad Institute Genomics Platform"/>
            <consortium name="The Broad Institute Genome Sequencing Center for Infectious Disease"/>
            <person name="Wu L."/>
            <person name="Ma J."/>
        </authorList>
    </citation>
    <scope>NUCLEOTIDE SEQUENCE [LARGE SCALE GENOMIC DNA]</scope>
    <source>
        <strain evidence="4">CCUG 62221</strain>
    </source>
</reference>
<feature type="region of interest" description="Disordered" evidence="1">
    <location>
        <begin position="1"/>
        <end position="26"/>
    </location>
</feature>
<dbReference type="InterPro" id="IPR058207">
    <property type="entry name" value="PID_CTERM"/>
</dbReference>
<organism evidence="3 4">
    <name type="scientific">Lutibacter holmesii</name>
    <dbReference type="NCBI Taxonomy" id="1137985"/>
    <lineage>
        <taxon>Bacteria</taxon>
        <taxon>Pseudomonadati</taxon>
        <taxon>Bacteroidota</taxon>
        <taxon>Flavobacteriia</taxon>
        <taxon>Flavobacteriales</taxon>
        <taxon>Flavobacteriaceae</taxon>
        <taxon>Lutibacter</taxon>
    </lineage>
</organism>
<keyword evidence="2" id="KW-0472">Membrane</keyword>
<keyword evidence="2" id="KW-1133">Transmembrane helix</keyword>
<evidence type="ECO:0000313" key="3">
    <source>
        <dbReference type="EMBL" id="MFD1293248.1"/>
    </source>
</evidence>
<gene>
    <name evidence="3" type="ORF">ACFQ5N_05310</name>
</gene>
<dbReference type="EMBL" id="JBHTMV010000003">
    <property type="protein sequence ID" value="MFD1293248.1"/>
    <property type="molecule type" value="Genomic_DNA"/>
</dbReference>
<keyword evidence="2" id="KW-0812">Transmembrane</keyword>
<evidence type="ECO:0000256" key="1">
    <source>
        <dbReference type="SAM" id="MobiDB-lite"/>
    </source>
</evidence>
<name>A0ABW3WNC2_9FLAO</name>
<proteinExistence type="predicted"/>